<dbReference type="RefSeq" id="WP_356957650.1">
    <property type="nucleotide sequence ID" value="NZ_JBEYBD010000010.1"/>
</dbReference>
<evidence type="ECO:0000313" key="1">
    <source>
        <dbReference type="EMBL" id="MEU1954644.1"/>
    </source>
</evidence>
<organism evidence="1 2">
    <name type="scientific">Nocardia rhamnosiphila</name>
    <dbReference type="NCBI Taxonomy" id="426716"/>
    <lineage>
        <taxon>Bacteria</taxon>
        <taxon>Bacillati</taxon>
        <taxon>Actinomycetota</taxon>
        <taxon>Actinomycetes</taxon>
        <taxon>Mycobacteriales</taxon>
        <taxon>Nocardiaceae</taxon>
        <taxon>Nocardia</taxon>
    </lineage>
</organism>
<dbReference type="Proteomes" id="UP001550628">
    <property type="component" value="Unassembled WGS sequence"/>
</dbReference>
<protein>
    <submittedName>
        <fullName evidence="1">Uncharacterized protein</fullName>
    </submittedName>
</protein>
<accession>A0ABV2WUS5</accession>
<reference evidence="1 2" key="1">
    <citation type="submission" date="2024-06" db="EMBL/GenBank/DDBJ databases">
        <title>The Natural Products Discovery Center: Release of the First 8490 Sequenced Strains for Exploring Actinobacteria Biosynthetic Diversity.</title>
        <authorList>
            <person name="Kalkreuter E."/>
            <person name="Kautsar S.A."/>
            <person name="Yang D."/>
            <person name="Bader C.D."/>
            <person name="Teijaro C.N."/>
            <person name="Fluegel L."/>
            <person name="Davis C.M."/>
            <person name="Simpson J.R."/>
            <person name="Lauterbach L."/>
            <person name="Steele A.D."/>
            <person name="Gui C."/>
            <person name="Meng S."/>
            <person name="Li G."/>
            <person name="Viehrig K."/>
            <person name="Ye F."/>
            <person name="Su P."/>
            <person name="Kiefer A.F."/>
            <person name="Nichols A."/>
            <person name="Cepeda A.J."/>
            <person name="Yan W."/>
            <person name="Fan B."/>
            <person name="Jiang Y."/>
            <person name="Adhikari A."/>
            <person name="Zheng C.-J."/>
            <person name="Schuster L."/>
            <person name="Cowan T.M."/>
            <person name="Smanski M.J."/>
            <person name="Chevrette M.G."/>
            <person name="De Carvalho L.P.S."/>
            <person name="Shen B."/>
        </authorList>
    </citation>
    <scope>NUCLEOTIDE SEQUENCE [LARGE SCALE GENOMIC DNA]</scope>
    <source>
        <strain evidence="1 2">NPDC019708</strain>
    </source>
</reference>
<name>A0ABV2WUS5_9NOCA</name>
<keyword evidence="2" id="KW-1185">Reference proteome</keyword>
<comment type="caution">
    <text evidence="1">The sequence shown here is derived from an EMBL/GenBank/DDBJ whole genome shotgun (WGS) entry which is preliminary data.</text>
</comment>
<gene>
    <name evidence="1" type="ORF">ABZ510_22590</name>
</gene>
<proteinExistence type="predicted"/>
<sequence length="72" mass="8128">MQVTRELRAMRDIANPTAEDTARYNALLDMELTFTDIGHYGAVRGWDAIDGSDTFSNKEWAVLNPTALLIQR</sequence>
<evidence type="ECO:0000313" key="2">
    <source>
        <dbReference type="Proteomes" id="UP001550628"/>
    </source>
</evidence>
<dbReference type="EMBL" id="JBEYBF010000016">
    <property type="protein sequence ID" value="MEU1954644.1"/>
    <property type="molecule type" value="Genomic_DNA"/>
</dbReference>